<dbReference type="Pfam" id="PF07883">
    <property type="entry name" value="Cupin_2"/>
    <property type="match status" value="1"/>
</dbReference>
<comment type="caution">
    <text evidence="2">The sequence shown here is derived from an EMBL/GenBank/DDBJ whole genome shotgun (WGS) entry which is preliminary data.</text>
</comment>
<reference evidence="2 3" key="1">
    <citation type="journal article" date="2019" name="Nat. Microbiol.">
        <title>Mediterranean grassland soil C-N compound turnover is dependent on rainfall and depth, and is mediated by genomically divergent microorganisms.</title>
        <authorList>
            <person name="Diamond S."/>
            <person name="Andeer P.F."/>
            <person name="Li Z."/>
            <person name="Crits-Christoph A."/>
            <person name="Burstein D."/>
            <person name="Anantharaman K."/>
            <person name="Lane K.R."/>
            <person name="Thomas B.C."/>
            <person name="Pan C."/>
            <person name="Northen T.R."/>
            <person name="Banfield J.F."/>
        </authorList>
    </citation>
    <scope>NUCLEOTIDE SEQUENCE [LARGE SCALE GENOMIC DNA]</scope>
    <source>
        <strain evidence="2">NP_1</strain>
    </source>
</reference>
<dbReference type="EMBL" id="VBAI01000213">
    <property type="protein sequence ID" value="TMJ08134.1"/>
    <property type="molecule type" value="Genomic_DNA"/>
</dbReference>
<gene>
    <name evidence="2" type="ORF">E6G98_12715</name>
</gene>
<evidence type="ECO:0000313" key="2">
    <source>
        <dbReference type="EMBL" id="TMJ08134.1"/>
    </source>
</evidence>
<dbReference type="SUPFAM" id="SSF51182">
    <property type="entry name" value="RmlC-like cupins"/>
    <property type="match status" value="1"/>
</dbReference>
<dbReference type="InterPro" id="IPR013096">
    <property type="entry name" value="Cupin_2"/>
</dbReference>
<dbReference type="Gene3D" id="2.60.120.10">
    <property type="entry name" value="Jelly Rolls"/>
    <property type="match status" value="1"/>
</dbReference>
<organism evidence="2 3">
    <name type="scientific">Candidatus Segetimicrobium genomatis</name>
    <dbReference type="NCBI Taxonomy" id="2569760"/>
    <lineage>
        <taxon>Bacteria</taxon>
        <taxon>Bacillati</taxon>
        <taxon>Candidatus Sysuimicrobiota</taxon>
        <taxon>Candidatus Sysuimicrobiia</taxon>
        <taxon>Candidatus Sysuimicrobiales</taxon>
        <taxon>Candidatus Segetimicrobiaceae</taxon>
        <taxon>Candidatus Segetimicrobium</taxon>
    </lineage>
</organism>
<accession>A0A537LJD6</accession>
<evidence type="ECO:0000313" key="3">
    <source>
        <dbReference type="Proteomes" id="UP000315217"/>
    </source>
</evidence>
<name>A0A537LJD6_9BACT</name>
<protein>
    <submittedName>
        <fullName evidence="2">Cupin domain-containing protein</fullName>
    </submittedName>
</protein>
<dbReference type="InterPro" id="IPR011051">
    <property type="entry name" value="RmlC_Cupin_sf"/>
</dbReference>
<evidence type="ECO:0000259" key="1">
    <source>
        <dbReference type="Pfam" id="PF07883"/>
    </source>
</evidence>
<proteinExistence type="predicted"/>
<sequence>MSRIAVVRLDRDALDLPLAAEGGRVRALLWPGMGARERSLCYFDLPEGFASTEFRHPYEAVYYVVRGEGRVVDADSGTAHPVHAGQMIYLTPNQGYRLDGPAVFVGGPCPPDPSLFSEVP</sequence>
<feature type="domain" description="Cupin type-2" evidence="1">
    <location>
        <begin position="43"/>
        <end position="98"/>
    </location>
</feature>
<dbReference type="Proteomes" id="UP000315217">
    <property type="component" value="Unassembled WGS sequence"/>
</dbReference>
<dbReference type="AlphaFoldDB" id="A0A537LJD6"/>
<dbReference type="InterPro" id="IPR014710">
    <property type="entry name" value="RmlC-like_jellyroll"/>
</dbReference>